<reference evidence="2" key="1">
    <citation type="submission" date="2023-08" db="EMBL/GenBank/DDBJ databases">
        <title>Mucin Metabolism Genes Underlie the Key Renovations of Bacteroides xylanisolvens Genomes in Captive Great Apes.</title>
        <authorList>
            <person name="Nishida A.H."/>
        </authorList>
    </citation>
    <scope>NUCLEOTIDE SEQUENCE</scope>
    <source>
        <strain evidence="2">P19.10B</strain>
    </source>
</reference>
<dbReference type="Proteomes" id="UP001197958">
    <property type="component" value="Unassembled WGS sequence"/>
</dbReference>
<dbReference type="InterPro" id="IPR041527">
    <property type="entry name" value="YhcG_N"/>
</dbReference>
<dbReference type="AlphaFoldDB" id="A0AAW4SK08"/>
<dbReference type="EMBL" id="JAIWWW010000029">
    <property type="protein sequence ID" value="MCA4524169.1"/>
    <property type="molecule type" value="Genomic_DNA"/>
</dbReference>
<protein>
    <submittedName>
        <fullName evidence="2">DUF1016 N-terminal domain-containing protein</fullName>
    </submittedName>
</protein>
<dbReference type="Pfam" id="PF17761">
    <property type="entry name" value="DUF1016_N"/>
    <property type="match status" value="1"/>
</dbReference>
<evidence type="ECO:0000313" key="2">
    <source>
        <dbReference type="EMBL" id="MCA4524169.1"/>
    </source>
</evidence>
<proteinExistence type="predicted"/>
<accession>A0AAW4SK08</accession>
<evidence type="ECO:0000259" key="1">
    <source>
        <dbReference type="Pfam" id="PF17761"/>
    </source>
</evidence>
<comment type="caution">
    <text evidence="2">The sequence shown here is derived from an EMBL/GenBank/DDBJ whole genome shotgun (WGS) entry which is preliminary data.</text>
</comment>
<gene>
    <name evidence="2" type="ORF">LDZ35_13245</name>
</gene>
<name>A0AAW4SK08_9BACE</name>
<organism evidence="2 3">
    <name type="scientific">Bacteroides xylanisolvens</name>
    <dbReference type="NCBI Taxonomy" id="371601"/>
    <lineage>
        <taxon>Bacteria</taxon>
        <taxon>Pseudomonadati</taxon>
        <taxon>Bacteroidota</taxon>
        <taxon>Bacteroidia</taxon>
        <taxon>Bacteroidales</taxon>
        <taxon>Bacteroidaceae</taxon>
        <taxon>Bacteroides</taxon>
    </lineage>
</organism>
<feature type="domain" description="YhcG N-terminal" evidence="1">
    <location>
        <begin position="33"/>
        <end position="87"/>
    </location>
</feature>
<dbReference type="PANTHER" id="PTHR30547:SF5">
    <property type="entry name" value="NUCLEASE YHCG-RELATED"/>
    <property type="match status" value="1"/>
</dbReference>
<sequence>MEKMSQIFLNILDKRDWNNSVDQIQKLTESPIKSTREYPFTLSWSHYLILMRIESDEERRFYEIESQKQNWSVRQLQRQYNSSLYERLALSKDKDSVLRLAQEGQTNNKPDDIIKNPLTLFSNHCSIIYTKNYGQFVMF</sequence>
<dbReference type="PANTHER" id="PTHR30547">
    <property type="entry name" value="UNCHARACTERIZED PROTEIN YHCG-RELATED"/>
    <property type="match status" value="1"/>
</dbReference>
<dbReference type="InterPro" id="IPR053148">
    <property type="entry name" value="PD-DEXK-like_domain"/>
</dbReference>
<evidence type="ECO:0000313" key="3">
    <source>
        <dbReference type="Proteomes" id="UP001197958"/>
    </source>
</evidence>